<organism evidence="1 2">
    <name type="scientific">Curtobacterium aetherium</name>
    <dbReference type="NCBI Taxonomy" id="2841594"/>
    <lineage>
        <taxon>Bacteria</taxon>
        <taxon>Bacillati</taxon>
        <taxon>Actinomycetota</taxon>
        <taxon>Actinomycetes</taxon>
        <taxon>Micrococcales</taxon>
        <taxon>Microbacteriaceae</taxon>
        <taxon>Curtobacterium</taxon>
    </lineage>
</organism>
<evidence type="ECO:0000313" key="1">
    <source>
        <dbReference type="EMBL" id="QWS33664.1"/>
    </source>
</evidence>
<dbReference type="Proteomes" id="UP000681794">
    <property type="component" value="Chromosome"/>
</dbReference>
<evidence type="ECO:0000313" key="2">
    <source>
        <dbReference type="Proteomes" id="UP000681794"/>
    </source>
</evidence>
<protein>
    <submittedName>
        <fullName evidence="1">DUF2510 domain-containing protein</fullName>
    </submittedName>
</protein>
<name>A0ACD1E467_9MICO</name>
<proteinExistence type="predicted"/>
<gene>
    <name evidence="1" type="ORF">KM842_00080</name>
</gene>
<keyword evidence="2" id="KW-1185">Reference proteome</keyword>
<accession>A0ACD1E467</accession>
<reference evidence="1" key="1">
    <citation type="submission" date="2021-06" db="EMBL/GenBank/DDBJ databases">
        <authorList>
            <person name="Ellington A.J."/>
            <person name="Bryan N.C."/>
            <person name="Christner B.C."/>
            <person name="Reisch C.R."/>
        </authorList>
    </citation>
    <scope>NUCLEOTIDE SEQUENCE</scope>
    <source>
        <strain evidence="1">L6-1</strain>
    </source>
</reference>
<dbReference type="EMBL" id="CP076544">
    <property type="protein sequence ID" value="QWS33664.1"/>
    <property type="molecule type" value="Genomic_DNA"/>
</dbReference>
<sequence length="150" mass="15683">MTLPAAGWFPDPQDTARLRWWDGRTWGESTRVLEREAQAPVLPVLAVSSGPAFSVETPTGSAEAGSWAYGSTDRRFCVFAVLAVLFAVVSLVVNPWGACSLLGVVAGVVALLRPGATGAWRVVGQSVGASALVVAVATGVVVLDQHLHLF</sequence>